<protein>
    <recommendedName>
        <fullName evidence="3">RING-type domain-containing protein</fullName>
    </recommendedName>
</protein>
<dbReference type="InParanoid" id="A0A672N3C8"/>
<dbReference type="Proteomes" id="UP000472262">
    <property type="component" value="Unassembled WGS sequence"/>
</dbReference>
<proteinExistence type="predicted"/>
<dbReference type="SUPFAM" id="SSF57850">
    <property type="entry name" value="RING/U-box"/>
    <property type="match status" value="1"/>
</dbReference>
<dbReference type="AlphaFoldDB" id="A0A672N3C8"/>
<organism evidence="1 2">
    <name type="scientific">Sinocyclocheilus grahami</name>
    <name type="common">Dianchi golden-line fish</name>
    <name type="synonym">Barbus grahami</name>
    <dbReference type="NCBI Taxonomy" id="75366"/>
    <lineage>
        <taxon>Eukaryota</taxon>
        <taxon>Metazoa</taxon>
        <taxon>Chordata</taxon>
        <taxon>Craniata</taxon>
        <taxon>Vertebrata</taxon>
        <taxon>Euteleostomi</taxon>
        <taxon>Actinopterygii</taxon>
        <taxon>Neopterygii</taxon>
        <taxon>Teleostei</taxon>
        <taxon>Ostariophysi</taxon>
        <taxon>Cypriniformes</taxon>
        <taxon>Cyprinidae</taxon>
        <taxon>Cyprininae</taxon>
        <taxon>Sinocyclocheilus</taxon>
    </lineage>
</organism>
<dbReference type="OMA" id="CERITME"/>
<reference evidence="1" key="1">
    <citation type="submission" date="2025-08" db="UniProtKB">
        <authorList>
            <consortium name="Ensembl"/>
        </authorList>
    </citation>
    <scope>IDENTIFICATION</scope>
</reference>
<evidence type="ECO:0000313" key="2">
    <source>
        <dbReference type="Proteomes" id="UP000472262"/>
    </source>
</evidence>
<reference evidence="1" key="2">
    <citation type="submission" date="2025-09" db="UniProtKB">
        <authorList>
            <consortium name="Ensembl"/>
        </authorList>
    </citation>
    <scope>IDENTIFICATION</scope>
</reference>
<dbReference type="Ensembl" id="ENSSGRT00000045544.1">
    <property type="protein sequence ID" value="ENSSGRP00000042503.1"/>
    <property type="gene ID" value="ENSSGRG00000023038.1"/>
</dbReference>
<keyword evidence="2" id="KW-1185">Reference proteome</keyword>
<sequence>MYLMCTFVVIYLRHCCYNSLRLALDLTERLAEQASCFLTLPPPFSNHFAIILLIGQYKFYCPAITHGTEKCSAEWPYLEVRKLAVLSDSEQAHFEENMALLAAAEYCEFKSCPSCESYVERQDLSNLCVICTICTAVKKKSFQFCWQCLREWKGPAAHSLRCSNEDCVHPDVDKLAKCTNMRLSYVNNVECPAIRACPTCGLLLEHNGFACKNLLCKRCKVEFCFLCLKLKRICNPICGPYDVCSVAPRQTDIPVWKR</sequence>
<evidence type="ECO:0000313" key="1">
    <source>
        <dbReference type="Ensembl" id="ENSSGRP00000042503.1"/>
    </source>
</evidence>
<accession>A0A672N3C8</accession>
<evidence type="ECO:0008006" key="3">
    <source>
        <dbReference type="Google" id="ProtNLM"/>
    </source>
</evidence>
<name>A0A672N3C8_SINGR</name>